<dbReference type="AlphaFoldDB" id="A0A2R4MFV4"/>
<dbReference type="Gene3D" id="3.60.20.10">
    <property type="entry name" value="Glutamine Phosphoribosylpyrophosphate, subunit 1, domain 1"/>
    <property type="match status" value="1"/>
</dbReference>
<dbReference type="InterPro" id="IPR029055">
    <property type="entry name" value="Ntn_hydrolases_N"/>
</dbReference>
<dbReference type="PANTHER" id="PTHR39328">
    <property type="entry name" value="BLL2871 PROTEIN"/>
    <property type="match status" value="1"/>
</dbReference>
<organism evidence="1 2">
    <name type="scientific">Maritalea myrionectae</name>
    <dbReference type="NCBI Taxonomy" id="454601"/>
    <lineage>
        <taxon>Bacteria</taxon>
        <taxon>Pseudomonadati</taxon>
        <taxon>Pseudomonadota</taxon>
        <taxon>Alphaproteobacteria</taxon>
        <taxon>Hyphomicrobiales</taxon>
        <taxon>Devosiaceae</taxon>
        <taxon>Maritalea</taxon>
    </lineage>
</organism>
<dbReference type="Pfam" id="PF06267">
    <property type="entry name" value="DUF1028"/>
    <property type="match status" value="1"/>
</dbReference>
<name>A0A2R4MFV4_9HYPH</name>
<dbReference type="EMBL" id="CP021330">
    <property type="protein sequence ID" value="AVX04918.1"/>
    <property type="molecule type" value="Genomic_DNA"/>
</dbReference>
<evidence type="ECO:0000313" key="2">
    <source>
        <dbReference type="Proteomes" id="UP000258927"/>
    </source>
</evidence>
<dbReference type="PANTHER" id="PTHR39328:SF1">
    <property type="entry name" value="BLL2871 PROTEIN"/>
    <property type="match status" value="1"/>
</dbReference>
<dbReference type="InterPro" id="IPR010430">
    <property type="entry name" value="DUF1028"/>
</dbReference>
<keyword evidence="2" id="KW-1185">Reference proteome</keyword>
<proteinExistence type="predicted"/>
<evidence type="ECO:0000313" key="1">
    <source>
        <dbReference type="EMBL" id="AVX04918.1"/>
    </source>
</evidence>
<gene>
    <name evidence="1" type="ORF">MXMO3_02405</name>
</gene>
<sequence>MTYSIVAKDPKTGWVGLIVASRFFAAGAAVPHVSADYAIASQAWLNPIWGTQGRKLLETGASAQSVLDQMVERDAGRASRQAHMIDKQGNVAAYTGKDCIDWAGHELGDGYSVAGNMLAGPEVVAETARAYRENLDMPFAERLIFAMEAGEKAGGDKRGRQSAGLVIHRGEDYAWLDLRADDHADPLAELRRLLAVAGERYLLIADYLPTNDQFSGVPTRDDLDQKIIDADAERERLGIASKSHASEPLA</sequence>
<dbReference type="SUPFAM" id="SSF56235">
    <property type="entry name" value="N-terminal nucleophile aminohydrolases (Ntn hydrolases)"/>
    <property type="match status" value="1"/>
</dbReference>
<dbReference type="Proteomes" id="UP000258927">
    <property type="component" value="Chromosome"/>
</dbReference>
<reference evidence="1 2" key="1">
    <citation type="submission" date="2017-05" db="EMBL/GenBank/DDBJ databases">
        <title>Genome Analysis of Maritalea myrionectae HL2708#5.</title>
        <authorList>
            <consortium name="Cotde Inc.-PKNU"/>
            <person name="Jang D."/>
            <person name="Oh H.-M."/>
        </authorList>
    </citation>
    <scope>NUCLEOTIDE SEQUENCE [LARGE SCALE GENOMIC DNA]</scope>
    <source>
        <strain evidence="1 2">HL2708#5</strain>
    </source>
</reference>
<dbReference type="KEGG" id="mmyr:MXMO3_02405"/>
<protein>
    <submittedName>
        <fullName evidence="1">Uncharacterized protein</fullName>
    </submittedName>
</protein>
<accession>A0A2R4MFV4</accession>
<dbReference type="RefSeq" id="WP_117396018.1">
    <property type="nucleotide sequence ID" value="NZ_CP021330.1"/>
</dbReference>